<accession>A0A8S2VPB5</accession>
<organism evidence="1 2">
    <name type="scientific">Rotaria magnacalcarata</name>
    <dbReference type="NCBI Taxonomy" id="392030"/>
    <lineage>
        <taxon>Eukaryota</taxon>
        <taxon>Metazoa</taxon>
        <taxon>Spiralia</taxon>
        <taxon>Gnathifera</taxon>
        <taxon>Rotifera</taxon>
        <taxon>Eurotatoria</taxon>
        <taxon>Bdelloidea</taxon>
        <taxon>Philodinida</taxon>
        <taxon>Philodinidae</taxon>
        <taxon>Rotaria</taxon>
    </lineage>
</organism>
<evidence type="ECO:0000313" key="1">
    <source>
        <dbReference type="EMBL" id="CAF4394594.1"/>
    </source>
</evidence>
<sequence length="54" mass="6232">MTESTVMMQTIFDSFFKRRHLSPWGTVAHRHLEHCFDGVLQIKNSGTTFSTLCT</sequence>
<gene>
    <name evidence="1" type="ORF">SMN809_LOCUS30164</name>
</gene>
<reference evidence="1" key="1">
    <citation type="submission" date="2021-02" db="EMBL/GenBank/DDBJ databases">
        <authorList>
            <person name="Nowell W R."/>
        </authorList>
    </citation>
    <scope>NUCLEOTIDE SEQUENCE</scope>
</reference>
<feature type="non-terminal residue" evidence="1">
    <location>
        <position position="1"/>
    </location>
</feature>
<comment type="caution">
    <text evidence="1">The sequence shown here is derived from an EMBL/GenBank/DDBJ whole genome shotgun (WGS) entry which is preliminary data.</text>
</comment>
<dbReference type="EMBL" id="CAJOBI010056103">
    <property type="protein sequence ID" value="CAF4394594.1"/>
    <property type="molecule type" value="Genomic_DNA"/>
</dbReference>
<protein>
    <submittedName>
        <fullName evidence="1">Uncharacterized protein</fullName>
    </submittedName>
</protein>
<evidence type="ECO:0000313" key="2">
    <source>
        <dbReference type="Proteomes" id="UP000676336"/>
    </source>
</evidence>
<dbReference type="AlphaFoldDB" id="A0A8S2VPB5"/>
<dbReference type="Proteomes" id="UP000676336">
    <property type="component" value="Unassembled WGS sequence"/>
</dbReference>
<name>A0A8S2VPB5_9BILA</name>
<proteinExistence type="predicted"/>